<evidence type="ECO:0000256" key="2">
    <source>
        <dbReference type="ARBA" id="ARBA00022692"/>
    </source>
</evidence>
<feature type="transmembrane region" description="Helical" evidence="6">
    <location>
        <begin position="225"/>
        <end position="242"/>
    </location>
</feature>
<evidence type="ECO:0000256" key="4">
    <source>
        <dbReference type="ARBA" id="ARBA00023136"/>
    </source>
</evidence>
<dbReference type="Proteomes" id="UP000001880">
    <property type="component" value="Chromosome"/>
</dbReference>
<dbReference type="PANTHER" id="PTHR11814">
    <property type="entry name" value="SULFATE TRANSPORTER"/>
    <property type="match status" value="1"/>
</dbReference>
<proteinExistence type="predicted"/>
<dbReference type="InterPro" id="IPR011547">
    <property type="entry name" value="SLC26A/SulP_dom"/>
</dbReference>
<evidence type="ECO:0000256" key="1">
    <source>
        <dbReference type="ARBA" id="ARBA00004141"/>
    </source>
</evidence>
<dbReference type="InterPro" id="IPR001902">
    <property type="entry name" value="SLC26A/SulP_fam"/>
</dbReference>
<dbReference type="PROSITE" id="PS50801">
    <property type="entry name" value="STAS"/>
    <property type="match status" value="1"/>
</dbReference>
<dbReference type="InterPro" id="IPR002645">
    <property type="entry name" value="STAS_dom"/>
</dbReference>
<dbReference type="RefSeq" id="WP_012829503.1">
    <property type="nucleotide sequence ID" value="NC_013440.1"/>
</dbReference>
<dbReference type="Gene3D" id="3.30.750.24">
    <property type="entry name" value="STAS domain"/>
    <property type="match status" value="1"/>
</dbReference>
<dbReference type="InterPro" id="IPR036513">
    <property type="entry name" value="STAS_dom_sf"/>
</dbReference>
<feature type="transmembrane region" description="Helical" evidence="6">
    <location>
        <begin position="363"/>
        <end position="395"/>
    </location>
</feature>
<dbReference type="eggNOG" id="COG0659">
    <property type="taxonomic scope" value="Bacteria"/>
</dbReference>
<feature type="transmembrane region" description="Helical" evidence="6">
    <location>
        <begin position="324"/>
        <end position="343"/>
    </location>
</feature>
<evidence type="ECO:0000256" key="6">
    <source>
        <dbReference type="SAM" id="Phobius"/>
    </source>
</evidence>
<dbReference type="GO" id="GO:0016020">
    <property type="term" value="C:membrane"/>
    <property type="evidence" value="ECO:0007669"/>
    <property type="project" value="UniProtKB-SubCell"/>
</dbReference>
<reference evidence="8 9" key="1">
    <citation type="journal article" date="2010" name="Stand. Genomic Sci.">
        <title>Complete genome sequence of Haliangium ochraceum type strain (SMP-2).</title>
        <authorList>
            <consortium name="US DOE Joint Genome Institute (JGI-PGF)"/>
            <person name="Ivanova N."/>
            <person name="Daum C."/>
            <person name="Lang E."/>
            <person name="Abt B."/>
            <person name="Kopitz M."/>
            <person name="Saunders E."/>
            <person name="Lapidus A."/>
            <person name="Lucas S."/>
            <person name="Glavina Del Rio T."/>
            <person name="Nolan M."/>
            <person name="Tice H."/>
            <person name="Copeland A."/>
            <person name="Cheng J.F."/>
            <person name="Chen F."/>
            <person name="Bruce D."/>
            <person name="Goodwin L."/>
            <person name="Pitluck S."/>
            <person name="Mavromatis K."/>
            <person name="Pati A."/>
            <person name="Mikhailova N."/>
            <person name="Chen A."/>
            <person name="Palaniappan K."/>
            <person name="Land M."/>
            <person name="Hauser L."/>
            <person name="Chang Y.J."/>
            <person name="Jeffries C.D."/>
            <person name="Detter J.C."/>
            <person name="Brettin T."/>
            <person name="Rohde M."/>
            <person name="Goker M."/>
            <person name="Bristow J."/>
            <person name="Markowitz V."/>
            <person name="Eisen J.A."/>
            <person name="Hugenholtz P."/>
            <person name="Kyrpides N.C."/>
            <person name="Klenk H.P."/>
        </authorList>
    </citation>
    <scope>NUCLEOTIDE SEQUENCE [LARGE SCALE GENOMIC DNA]</scope>
    <source>
        <strain evidence="9">DSM 14365 / CIP 107738 / JCM 11303 / AJ 13395 / SMP-2</strain>
    </source>
</reference>
<keyword evidence="9" id="KW-1185">Reference proteome</keyword>
<dbReference type="KEGG" id="hoh:Hoch_4411"/>
<feature type="transmembrane region" description="Helical" evidence="6">
    <location>
        <begin position="57"/>
        <end position="73"/>
    </location>
</feature>
<feature type="region of interest" description="Disordered" evidence="5">
    <location>
        <begin position="538"/>
        <end position="560"/>
    </location>
</feature>
<dbReference type="AlphaFoldDB" id="D0LNK0"/>
<feature type="transmembrane region" description="Helical" evidence="6">
    <location>
        <begin position="416"/>
        <end position="445"/>
    </location>
</feature>
<dbReference type="HOGENOM" id="CLU_003182_11_1_7"/>
<feature type="transmembrane region" description="Helical" evidence="6">
    <location>
        <begin position="285"/>
        <end position="304"/>
    </location>
</feature>
<dbReference type="EMBL" id="CP001804">
    <property type="protein sequence ID" value="ACY16905.1"/>
    <property type="molecule type" value="Genomic_DNA"/>
</dbReference>
<protein>
    <submittedName>
        <fullName evidence="8">Sulphate transporter</fullName>
    </submittedName>
</protein>
<comment type="subcellular location">
    <subcellularLocation>
        <location evidence="1">Membrane</location>
        <topology evidence="1">Multi-pass membrane protein</topology>
    </subcellularLocation>
</comment>
<accession>D0LNK0</accession>
<feature type="transmembrane region" description="Helical" evidence="6">
    <location>
        <begin position="192"/>
        <end position="213"/>
    </location>
</feature>
<dbReference type="Pfam" id="PF00916">
    <property type="entry name" value="Sulfate_transp"/>
    <property type="match status" value="1"/>
</dbReference>
<dbReference type="GO" id="GO:0055085">
    <property type="term" value="P:transmembrane transport"/>
    <property type="evidence" value="ECO:0007669"/>
    <property type="project" value="InterPro"/>
</dbReference>
<evidence type="ECO:0000256" key="3">
    <source>
        <dbReference type="ARBA" id="ARBA00022989"/>
    </source>
</evidence>
<feature type="transmembrane region" description="Helical" evidence="6">
    <location>
        <begin position="31"/>
        <end position="51"/>
    </location>
</feature>
<dbReference type="OrthoDB" id="9769739at2"/>
<sequence length="560" mass="59556">MSSDVPNSDRSSEPTPRGDLAGFKRYLRNDLVSGFLVFLIALPLCLGIALASGFPPIAGIFTAIVGGILAPFLSNSELTIKGPAAGLIVIIIGCITDFGGTGFGDGAWSAADQNAYQLALGVAVAAAAVQIVFGLVRGGILGEFFPTSAVHGMLAAIGVIIIAKQVPVALGAEASGGPLALLAQIPHEITHANPAVALIGVLSLAIMFLWPLMRKTPLGKIPAPMVVLLVAVPLALAFGMNAEMHSYTFNGHTYEIGRSYLVNVPDNMFEAIAFPDFSGLSQSKAWYWVLMFAVIGTLESLLSAKAIDLLDPWKRKTNLDRDNVAVGSSNLVAGFLGGLPMISEIVRSRANIDNGGRTRFANLFHGLFLLVSVATIPSLISLIPLSALGAMLVYTGFRLAHPREFVHVYQIGPEQFVVFTTTVIAVLATDLLVGIGIGIGVKILLHLINGAPLQSLFRPQLAIEAQGADKAVLRVKQAAIFTTWIGLKRRIERTEAKTLVVDLTEAKLVDHTVMSKLHELQSSFARQGRTLEIIGLDGHRPMSAHPHSARRLTRGGEQRA</sequence>
<keyword evidence="2 6" id="KW-0812">Transmembrane</keyword>
<evidence type="ECO:0000313" key="9">
    <source>
        <dbReference type="Proteomes" id="UP000001880"/>
    </source>
</evidence>
<evidence type="ECO:0000259" key="7">
    <source>
        <dbReference type="PROSITE" id="PS50801"/>
    </source>
</evidence>
<feature type="transmembrane region" description="Helical" evidence="6">
    <location>
        <begin position="115"/>
        <end position="136"/>
    </location>
</feature>
<feature type="transmembrane region" description="Helical" evidence="6">
    <location>
        <begin position="85"/>
        <end position="103"/>
    </location>
</feature>
<feature type="transmembrane region" description="Helical" evidence="6">
    <location>
        <begin position="148"/>
        <end position="172"/>
    </location>
</feature>
<keyword evidence="4 6" id="KW-0472">Membrane</keyword>
<gene>
    <name evidence="8" type="ordered locus">Hoch_4411</name>
</gene>
<evidence type="ECO:0000256" key="5">
    <source>
        <dbReference type="SAM" id="MobiDB-lite"/>
    </source>
</evidence>
<name>D0LNK0_HALO1</name>
<dbReference type="STRING" id="502025.Hoch_4411"/>
<feature type="domain" description="STAS" evidence="7">
    <location>
        <begin position="472"/>
        <end position="560"/>
    </location>
</feature>
<organism evidence="8 9">
    <name type="scientific">Haliangium ochraceum (strain DSM 14365 / JCM 11303 / SMP-2)</name>
    <dbReference type="NCBI Taxonomy" id="502025"/>
    <lineage>
        <taxon>Bacteria</taxon>
        <taxon>Pseudomonadati</taxon>
        <taxon>Myxococcota</taxon>
        <taxon>Polyangia</taxon>
        <taxon>Haliangiales</taxon>
        <taxon>Kofleriaceae</taxon>
        <taxon>Haliangium</taxon>
    </lineage>
</organism>
<keyword evidence="3 6" id="KW-1133">Transmembrane helix</keyword>
<evidence type="ECO:0000313" key="8">
    <source>
        <dbReference type="EMBL" id="ACY16905.1"/>
    </source>
</evidence>